<evidence type="ECO:0000259" key="7">
    <source>
        <dbReference type="PROSITE" id="PS50983"/>
    </source>
</evidence>
<organism evidence="8 9">
    <name type="scientific">Aureimonas glaciei</name>
    <dbReference type="NCBI Taxonomy" id="1776957"/>
    <lineage>
        <taxon>Bacteria</taxon>
        <taxon>Pseudomonadati</taxon>
        <taxon>Pseudomonadota</taxon>
        <taxon>Alphaproteobacteria</taxon>
        <taxon>Hyphomicrobiales</taxon>
        <taxon>Aurantimonadaceae</taxon>
        <taxon>Aureimonas</taxon>
    </lineage>
</organism>
<keyword evidence="9" id="KW-1185">Reference proteome</keyword>
<reference evidence="8" key="1">
    <citation type="journal article" date="2014" name="Int. J. Syst. Evol. Microbiol.">
        <title>Complete genome sequence of Corynebacterium casei LMG S-19264T (=DSM 44701T), isolated from a smear-ripened cheese.</title>
        <authorList>
            <consortium name="US DOE Joint Genome Institute (JGI-PGF)"/>
            <person name="Walter F."/>
            <person name="Albersmeier A."/>
            <person name="Kalinowski J."/>
            <person name="Ruckert C."/>
        </authorList>
    </citation>
    <scope>NUCLEOTIDE SEQUENCE</scope>
    <source>
        <strain evidence="8">CGMCC 1.15493</strain>
    </source>
</reference>
<keyword evidence="4" id="KW-0408">Iron</keyword>
<dbReference type="Gene3D" id="3.40.50.1980">
    <property type="entry name" value="Nitrogenase molybdenum iron protein domain"/>
    <property type="match status" value="2"/>
</dbReference>
<dbReference type="GO" id="GO:0030288">
    <property type="term" value="C:outer membrane-bounded periplasmic space"/>
    <property type="evidence" value="ECO:0007669"/>
    <property type="project" value="TreeGrafter"/>
</dbReference>
<reference evidence="8" key="2">
    <citation type="submission" date="2020-09" db="EMBL/GenBank/DDBJ databases">
        <authorList>
            <person name="Sun Q."/>
            <person name="Zhou Y."/>
        </authorList>
    </citation>
    <scope>NUCLEOTIDE SEQUENCE</scope>
    <source>
        <strain evidence="8">CGMCC 1.15493</strain>
    </source>
</reference>
<evidence type="ECO:0000313" key="8">
    <source>
        <dbReference type="EMBL" id="GGD28545.1"/>
    </source>
</evidence>
<name>A0A916Y2F5_9HYPH</name>
<dbReference type="InterPro" id="IPR002491">
    <property type="entry name" value="ABC_transptr_periplasmic_BD"/>
</dbReference>
<protein>
    <submittedName>
        <fullName evidence="8">Iron ABC transporter substrate-binding protein</fullName>
    </submittedName>
</protein>
<dbReference type="SUPFAM" id="SSF53807">
    <property type="entry name" value="Helical backbone' metal receptor"/>
    <property type="match status" value="1"/>
</dbReference>
<dbReference type="EMBL" id="BMJJ01000009">
    <property type="protein sequence ID" value="GGD28545.1"/>
    <property type="molecule type" value="Genomic_DNA"/>
</dbReference>
<feature type="domain" description="Fe/B12 periplasmic-binding" evidence="7">
    <location>
        <begin position="51"/>
        <end position="311"/>
    </location>
</feature>
<evidence type="ECO:0000256" key="1">
    <source>
        <dbReference type="ARBA" id="ARBA00004196"/>
    </source>
</evidence>
<feature type="chain" id="PRO_5036972824" evidence="6">
    <location>
        <begin position="29"/>
        <end position="311"/>
    </location>
</feature>
<gene>
    <name evidence="8" type="ORF">GCM10011335_34670</name>
</gene>
<sequence>MSTHRNIRNTLFAAIAAVFAATPLPAWAQADGPMSIAHAKGDTDLAARPEKVIVFDLASLDTLSTLGVAVAGVPAGPKPPVLARYAGSDYAKVGSLFEPDYEALNAAEPDLVIVGGRSGSKYAEVAKMAPTIDLTVDPKNYLASMKRNAETLGRIFGKQTEVSERLAKLDASIAELKGKSASAGTGLIVLTTGGKMSAYGPGSRFGMLHDEFGVTPAVADLTPGNHGQSISFEFIQKTDPDWLFVLDRDAAIGREGEAASKLLDNDLVGQTKAWKSGQVVYLDAASWYLVGGGLTTMQMIVDQISEALTKA</sequence>
<evidence type="ECO:0000313" key="9">
    <source>
        <dbReference type="Proteomes" id="UP000613160"/>
    </source>
</evidence>
<dbReference type="InterPro" id="IPR051313">
    <property type="entry name" value="Bact_iron-sidero_bind"/>
</dbReference>
<dbReference type="RefSeq" id="WP_188853076.1">
    <property type="nucleotide sequence ID" value="NZ_BMJJ01000009.1"/>
</dbReference>
<comment type="caution">
    <text evidence="8">The sequence shown here is derived from an EMBL/GenBank/DDBJ whole genome shotgun (WGS) entry which is preliminary data.</text>
</comment>
<dbReference type="CDD" id="cd01140">
    <property type="entry name" value="FatB"/>
    <property type="match status" value="1"/>
</dbReference>
<dbReference type="GO" id="GO:1901678">
    <property type="term" value="P:iron coordination entity transport"/>
    <property type="evidence" value="ECO:0007669"/>
    <property type="project" value="UniProtKB-ARBA"/>
</dbReference>
<evidence type="ECO:0000256" key="3">
    <source>
        <dbReference type="ARBA" id="ARBA00022448"/>
    </source>
</evidence>
<dbReference type="PROSITE" id="PS50983">
    <property type="entry name" value="FE_B12_PBP"/>
    <property type="match status" value="1"/>
</dbReference>
<keyword evidence="5 6" id="KW-0732">Signal</keyword>
<comment type="similarity">
    <text evidence="2">Belongs to the bacterial solute-binding protein 8 family.</text>
</comment>
<evidence type="ECO:0000256" key="4">
    <source>
        <dbReference type="ARBA" id="ARBA00022496"/>
    </source>
</evidence>
<dbReference type="AlphaFoldDB" id="A0A916Y2F5"/>
<dbReference type="InterPro" id="IPR033870">
    <property type="entry name" value="FatB"/>
</dbReference>
<proteinExistence type="inferred from homology"/>
<comment type="subcellular location">
    <subcellularLocation>
        <location evidence="1">Cell envelope</location>
    </subcellularLocation>
</comment>
<dbReference type="PANTHER" id="PTHR30532">
    <property type="entry name" value="IRON III DICITRATE-BINDING PERIPLASMIC PROTEIN"/>
    <property type="match status" value="1"/>
</dbReference>
<feature type="signal peptide" evidence="6">
    <location>
        <begin position="1"/>
        <end position="28"/>
    </location>
</feature>
<evidence type="ECO:0000256" key="6">
    <source>
        <dbReference type="SAM" id="SignalP"/>
    </source>
</evidence>
<keyword evidence="4" id="KW-0406">Ion transport</keyword>
<keyword evidence="4" id="KW-0410">Iron transport</keyword>
<dbReference type="Pfam" id="PF01497">
    <property type="entry name" value="Peripla_BP_2"/>
    <property type="match status" value="1"/>
</dbReference>
<dbReference type="Proteomes" id="UP000613160">
    <property type="component" value="Unassembled WGS sequence"/>
</dbReference>
<evidence type="ECO:0000256" key="2">
    <source>
        <dbReference type="ARBA" id="ARBA00008814"/>
    </source>
</evidence>
<evidence type="ECO:0000256" key="5">
    <source>
        <dbReference type="ARBA" id="ARBA00022729"/>
    </source>
</evidence>
<keyword evidence="3" id="KW-0813">Transport</keyword>
<accession>A0A916Y2F5</accession>
<dbReference type="PANTHER" id="PTHR30532:SF28">
    <property type="entry name" value="PETROBACTIN-BINDING PROTEIN YCLQ"/>
    <property type="match status" value="1"/>
</dbReference>